<dbReference type="STRING" id="1202772.A0A1V9ZTD6"/>
<evidence type="ECO:0000313" key="2">
    <source>
        <dbReference type="EMBL" id="OQS01267.1"/>
    </source>
</evidence>
<feature type="coiled-coil region" evidence="1">
    <location>
        <begin position="347"/>
        <end position="414"/>
    </location>
</feature>
<dbReference type="AlphaFoldDB" id="A0A1V9ZTD6"/>
<dbReference type="InterPro" id="IPR000048">
    <property type="entry name" value="IQ_motif_EF-hand-BS"/>
</dbReference>
<protein>
    <submittedName>
        <fullName evidence="2">Uncharacterized protein</fullName>
    </submittedName>
</protein>
<comment type="caution">
    <text evidence="2">The sequence shown here is derived from an EMBL/GenBank/DDBJ whole genome shotgun (WGS) entry which is preliminary data.</text>
</comment>
<sequence>MQEADEMVQLIRLRCAWVRDVFARRVHESAATLQRVVRGYWGRVEFHRRLEHRAASTIQRMLRRRRAQRQAHFAVFKATMANTVLGLRTFNKYMRTHPDMDPSLVFDQIRASIRVQQRWRTAYQLVRAHYAEMTEQLRRERLRLRVATTLHHAVLLLGIVRFWRRATIFHYFSVPAYSMTRNSILSNFQRWRHTAMFRSTRRSALSLRGTDAFAKAARAIHTGSMFGKEPKAWYARHTVRTLDERQRRTSVSSPIVVPETFVLPPPSPSHRTLSLPVALPLGQWTGPEGGQHVPIVVTTAKTSTVTVPTTFALSGPREKKPKEPVLRHVARQKQAQFVLKLKASNERRRLAVEAAKAKRAAQELEEHAARRAKDEALKQKRLERMKQLEDNLEKRRIQRVKEQQRRREEQARLQAEQVAKIELAKLKITEHLSPATLGMQRRRTSIGLLSEIPSKVTVQSARPLTIFEANNQLEDDNES</sequence>
<dbReference type="PROSITE" id="PS50096">
    <property type="entry name" value="IQ"/>
    <property type="match status" value="1"/>
</dbReference>
<keyword evidence="3" id="KW-1185">Reference proteome</keyword>
<evidence type="ECO:0000256" key="1">
    <source>
        <dbReference type="SAM" id="Coils"/>
    </source>
</evidence>
<gene>
    <name evidence="2" type="ORF">ACHHYP_01507</name>
</gene>
<dbReference type="EMBL" id="JNBR01000011">
    <property type="protein sequence ID" value="OQS01267.1"/>
    <property type="molecule type" value="Genomic_DNA"/>
</dbReference>
<name>A0A1V9ZTD6_ACHHY</name>
<keyword evidence="1" id="KW-0175">Coiled coil</keyword>
<organism evidence="2 3">
    <name type="scientific">Achlya hypogyna</name>
    <name type="common">Oomycete</name>
    <name type="synonym">Protoachlya hypogyna</name>
    <dbReference type="NCBI Taxonomy" id="1202772"/>
    <lineage>
        <taxon>Eukaryota</taxon>
        <taxon>Sar</taxon>
        <taxon>Stramenopiles</taxon>
        <taxon>Oomycota</taxon>
        <taxon>Saprolegniomycetes</taxon>
        <taxon>Saprolegniales</taxon>
        <taxon>Achlyaceae</taxon>
        <taxon>Achlya</taxon>
    </lineage>
</organism>
<dbReference type="OrthoDB" id="78360at2759"/>
<evidence type="ECO:0000313" key="3">
    <source>
        <dbReference type="Proteomes" id="UP000243579"/>
    </source>
</evidence>
<proteinExistence type="predicted"/>
<dbReference type="Proteomes" id="UP000243579">
    <property type="component" value="Unassembled WGS sequence"/>
</dbReference>
<dbReference type="SMART" id="SM00015">
    <property type="entry name" value="IQ"/>
    <property type="match status" value="2"/>
</dbReference>
<reference evidence="2 3" key="1">
    <citation type="journal article" date="2014" name="Genome Biol. Evol.">
        <title>The secreted proteins of Achlya hypogyna and Thraustotheca clavata identify the ancestral oomycete secretome and reveal gene acquisitions by horizontal gene transfer.</title>
        <authorList>
            <person name="Misner I."/>
            <person name="Blouin N."/>
            <person name="Leonard G."/>
            <person name="Richards T.A."/>
            <person name="Lane C.E."/>
        </authorList>
    </citation>
    <scope>NUCLEOTIDE SEQUENCE [LARGE SCALE GENOMIC DNA]</scope>
    <source>
        <strain evidence="2 3">ATCC 48635</strain>
    </source>
</reference>
<accession>A0A1V9ZTD6</accession>